<dbReference type="EMBL" id="QTSX02003089">
    <property type="protein sequence ID" value="KAJ9071887.1"/>
    <property type="molecule type" value="Genomic_DNA"/>
</dbReference>
<reference evidence="1" key="1">
    <citation type="submission" date="2022-04" db="EMBL/GenBank/DDBJ databases">
        <title>Genome of the entomopathogenic fungus Entomophthora muscae.</title>
        <authorList>
            <person name="Elya C."/>
            <person name="Lovett B.R."/>
            <person name="Lee E."/>
            <person name="Macias A.M."/>
            <person name="Hajek A.E."/>
            <person name="De Bivort B.L."/>
            <person name="Kasson M.T."/>
            <person name="De Fine Licht H.H."/>
            <person name="Stajich J.E."/>
        </authorList>
    </citation>
    <scope>NUCLEOTIDE SEQUENCE</scope>
    <source>
        <strain evidence="1">Berkeley</strain>
    </source>
</reference>
<organism evidence="1 2">
    <name type="scientific">Entomophthora muscae</name>
    <dbReference type="NCBI Taxonomy" id="34485"/>
    <lineage>
        <taxon>Eukaryota</taxon>
        <taxon>Fungi</taxon>
        <taxon>Fungi incertae sedis</taxon>
        <taxon>Zoopagomycota</taxon>
        <taxon>Entomophthoromycotina</taxon>
        <taxon>Entomophthoromycetes</taxon>
        <taxon>Entomophthorales</taxon>
        <taxon>Entomophthoraceae</taxon>
        <taxon>Entomophthora</taxon>
    </lineage>
</organism>
<evidence type="ECO:0000313" key="2">
    <source>
        <dbReference type="Proteomes" id="UP001165960"/>
    </source>
</evidence>
<keyword evidence="2" id="KW-1185">Reference proteome</keyword>
<name>A0ACC2TBC8_9FUNG</name>
<evidence type="ECO:0000313" key="1">
    <source>
        <dbReference type="EMBL" id="KAJ9071887.1"/>
    </source>
</evidence>
<gene>
    <name evidence="1" type="ORF">DSO57_1032760</name>
</gene>
<accession>A0ACC2TBC8</accession>
<proteinExistence type="predicted"/>
<comment type="caution">
    <text evidence="1">The sequence shown here is derived from an EMBL/GenBank/DDBJ whole genome shotgun (WGS) entry which is preliminary data.</text>
</comment>
<protein>
    <submittedName>
        <fullName evidence="1">Uncharacterized protein</fullName>
    </submittedName>
</protein>
<sequence length="51" mass="5452">MLDNILGQCIPVLSKINMIVLKKTTSTDVRATKVLTADAIELKAKSVAPPT</sequence>
<dbReference type="Proteomes" id="UP001165960">
    <property type="component" value="Unassembled WGS sequence"/>
</dbReference>